<evidence type="ECO:0000259" key="7">
    <source>
        <dbReference type="Pfam" id="PF02771"/>
    </source>
</evidence>
<dbReference type="PROSITE" id="PS00073">
    <property type="entry name" value="ACYL_COA_DH_2"/>
    <property type="match status" value="1"/>
</dbReference>
<feature type="domain" description="Acyl-CoA oxidase/dehydrogenase middle" evidence="6">
    <location>
        <begin position="134"/>
        <end position="226"/>
    </location>
</feature>
<accession>A0A094Q8K0</accession>
<name>A0A094Q8K0_9ZZZZ</name>
<dbReference type="InterPro" id="IPR013786">
    <property type="entry name" value="AcylCoA_DH/ox_N"/>
</dbReference>
<comment type="caution">
    <text evidence="8">The sequence shown here is derived from an EMBL/GenBank/DDBJ whole genome shotgun (WGS) entry which is preliminary data.</text>
</comment>
<dbReference type="SUPFAM" id="SSF56645">
    <property type="entry name" value="Acyl-CoA dehydrogenase NM domain-like"/>
    <property type="match status" value="1"/>
</dbReference>
<dbReference type="InterPro" id="IPR006089">
    <property type="entry name" value="Acyl-CoA_DH_CS"/>
</dbReference>
<dbReference type="Pfam" id="PF02771">
    <property type="entry name" value="Acyl-CoA_dh_N"/>
    <property type="match status" value="1"/>
</dbReference>
<dbReference type="GO" id="GO:0050660">
    <property type="term" value="F:flavin adenine dinucleotide binding"/>
    <property type="evidence" value="ECO:0007669"/>
    <property type="project" value="InterPro"/>
</dbReference>
<comment type="cofactor">
    <cofactor evidence="1">
        <name>FAD</name>
        <dbReference type="ChEBI" id="CHEBI:57692"/>
    </cofactor>
</comment>
<dbReference type="GO" id="GO:0003995">
    <property type="term" value="F:acyl-CoA dehydrogenase activity"/>
    <property type="evidence" value="ECO:0007669"/>
    <property type="project" value="InterPro"/>
</dbReference>
<evidence type="ECO:0000256" key="3">
    <source>
        <dbReference type="ARBA" id="ARBA00022630"/>
    </source>
</evidence>
<dbReference type="InterPro" id="IPR009075">
    <property type="entry name" value="AcylCo_DH/oxidase_C"/>
</dbReference>
<dbReference type="Gene3D" id="2.40.110.10">
    <property type="entry name" value="Butyryl-CoA Dehydrogenase, subunit A, domain 2"/>
    <property type="match status" value="1"/>
</dbReference>
<dbReference type="InterPro" id="IPR045008">
    <property type="entry name" value="ACX4-like"/>
</dbReference>
<sequence length="392" mass="42389">MSDLYPVSDPLNFADVLTPAEQSAIRRLRATLETKVKPLVNEYWARDEFPAQIVPDLVGLGMMNPTELVDAGETPGHLFAGFRTFELARCDTSIATFYNAVAGLFRATITLGGSPEQVAAWDPLVQSFEMFGVFCLTEPEHGSDIARGLSTTATRNGDTWSINGAKRWIGGAGMANTLAVFARDTADGEVKVFLVPQDAPGVTLTKMEGKIALRIMQNFDIVLNDVRVSDDTRLANVNSFADVARLLGNTRSIVAWIACGAMAGAYEAAVRYTTERDQFGKKIAHFQLVQEKLAAMLANVTASLAMTVRLAQREAAGAYTDENSAMTKMFTSLKLRETVALAREVAGGNGILLEHDVARFFADAEAVYSYEGTHEINSLVVGRAITGKGAFV</sequence>
<feature type="domain" description="Acyl-CoA dehydrogenase/oxidase N-terminal" evidence="7">
    <location>
        <begin position="21"/>
        <end position="123"/>
    </location>
</feature>
<feature type="domain" description="Acyl-CoA dehydrogenase/oxidase C-terminal" evidence="5">
    <location>
        <begin position="244"/>
        <end position="385"/>
    </location>
</feature>
<protein>
    <submittedName>
        <fullName evidence="8">Glutaryl-CoA dehydrogenase</fullName>
    </submittedName>
</protein>
<dbReference type="Pfam" id="PF00441">
    <property type="entry name" value="Acyl-CoA_dh_1"/>
    <property type="match status" value="1"/>
</dbReference>
<dbReference type="InterPro" id="IPR009100">
    <property type="entry name" value="AcylCoA_DH/oxidase_NM_dom_sf"/>
</dbReference>
<dbReference type="EMBL" id="JNSL01000021">
    <property type="protein sequence ID" value="KGA20535.1"/>
    <property type="molecule type" value="Genomic_DNA"/>
</dbReference>
<dbReference type="Pfam" id="PF02770">
    <property type="entry name" value="Acyl-CoA_dh_M"/>
    <property type="match status" value="1"/>
</dbReference>
<evidence type="ECO:0000259" key="5">
    <source>
        <dbReference type="Pfam" id="PF00441"/>
    </source>
</evidence>
<dbReference type="InterPro" id="IPR037069">
    <property type="entry name" value="AcylCoA_DH/ox_N_sf"/>
</dbReference>
<evidence type="ECO:0000256" key="2">
    <source>
        <dbReference type="ARBA" id="ARBA00009347"/>
    </source>
</evidence>
<evidence type="ECO:0000256" key="4">
    <source>
        <dbReference type="ARBA" id="ARBA00022827"/>
    </source>
</evidence>
<dbReference type="PANTHER" id="PTHR43188:SF1">
    <property type="entry name" value="ACYL-COA DEHYDROGENASE"/>
    <property type="match status" value="1"/>
</dbReference>
<keyword evidence="4" id="KW-0274">FAD</keyword>
<keyword evidence="3" id="KW-0285">Flavoprotein</keyword>
<dbReference type="SUPFAM" id="SSF47203">
    <property type="entry name" value="Acyl-CoA dehydrogenase C-terminal domain-like"/>
    <property type="match status" value="1"/>
</dbReference>
<evidence type="ECO:0000313" key="8">
    <source>
        <dbReference type="EMBL" id="KGA20535.1"/>
    </source>
</evidence>
<dbReference type="InterPro" id="IPR046373">
    <property type="entry name" value="Acyl-CoA_Oxase/DH_mid-dom_sf"/>
</dbReference>
<organism evidence="8">
    <name type="scientific">freshwater metagenome</name>
    <dbReference type="NCBI Taxonomy" id="449393"/>
    <lineage>
        <taxon>unclassified sequences</taxon>
        <taxon>metagenomes</taxon>
        <taxon>ecological metagenomes</taxon>
    </lineage>
</organism>
<dbReference type="InterPro" id="IPR006091">
    <property type="entry name" value="Acyl-CoA_Oxase/DH_mid-dom"/>
</dbReference>
<dbReference type="InterPro" id="IPR036250">
    <property type="entry name" value="AcylCo_DH-like_C"/>
</dbReference>
<proteinExistence type="inferred from homology"/>
<dbReference type="Gene3D" id="1.10.540.10">
    <property type="entry name" value="Acyl-CoA dehydrogenase/oxidase, N-terminal domain"/>
    <property type="match status" value="1"/>
</dbReference>
<dbReference type="GO" id="GO:0006635">
    <property type="term" value="P:fatty acid beta-oxidation"/>
    <property type="evidence" value="ECO:0007669"/>
    <property type="project" value="InterPro"/>
</dbReference>
<comment type="similarity">
    <text evidence="2">Belongs to the acyl-CoA dehydrogenase family.</text>
</comment>
<evidence type="ECO:0000259" key="6">
    <source>
        <dbReference type="Pfam" id="PF02770"/>
    </source>
</evidence>
<dbReference type="Gene3D" id="1.20.140.10">
    <property type="entry name" value="Butyryl-CoA Dehydrogenase, subunit A, domain 3"/>
    <property type="match status" value="1"/>
</dbReference>
<dbReference type="AlphaFoldDB" id="A0A094Q8K0"/>
<evidence type="ECO:0000256" key="1">
    <source>
        <dbReference type="ARBA" id="ARBA00001974"/>
    </source>
</evidence>
<reference evidence="8" key="1">
    <citation type="submission" date="2014-06" db="EMBL/GenBank/DDBJ databases">
        <title>Key roles for freshwater Actinobacteria revealed by deep metagenomic sequencing.</title>
        <authorList>
            <person name="Ghai R."/>
            <person name="Mizuno C.M."/>
            <person name="Picazo A."/>
            <person name="Camacho A."/>
            <person name="Rodriguez-Valera F."/>
        </authorList>
    </citation>
    <scope>NUCLEOTIDE SEQUENCE</scope>
</reference>
<dbReference type="PANTHER" id="PTHR43188">
    <property type="entry name" value="ACYL-COENZYME A OXIDASE"/>
    <property type="match status" value="1"/>
</dbReference>
<gene>
    <name evidence="8" type="ORF">GM51_5200</name>
</gene>